<reference evidence="1 2" key="1">
    <citation type="submission" date="2020-07" db="EMBL/GenBank/DDBJ databases">
        <title>Pseudogemmobacter sp. nov., isolated from poultry manure in Taiwan.</title>
        <authorList>
            <person name="Lin S.-Y."/>
            <person name="Tang Y.-S."/>
            <person name="Young C.-C."/>
        </authorList>
    </citation>
    <scope>NUCLEOTIDE SEQUENCE [LARGE SCALE GENOMIC DNA]</scope>
    <source>
        <strain evidence="1 2">CC-YST710</strain>
    </source>
</reference>
<comment type="caution">
    <text evidence="1">The sequence shown here is derived from an EMBL/GenBank/DDBJ whole genome shotgun (WGS) entry which is preliminary data.</text>
</comment>
<dbReference type="RefSeq" id="WP_226936959.1">
    <property type="nucleotide sequence ID" value="NZ_JACDXX010000017.1"/>
</dbReference>
<gene>
    <name evidence="1" type="ORF">H0485_15965</name>
</gene>
<sequence>MARYSYVARWEINGEAFYEASEVTDALCDGQKSIVGKVRSQIIDRYPVLKNCDPGAIEVVLGVVRNGREHRLNIR</sequence>
<evidence type="ECO:0000313" key="2">
    <source>
        <dbReference type="Proteomes" id="UP001198571"/>
    </source>
</evidence>
<dbReference type="Proteomes" id="UP001198571">
    <property type="component" value="Unassembled WGS sequence"/>
</dbReference>
<evidence type="ECO:0000313" key="1">
    <source>
        <dbReference type="EMBL" id="MCB5411487.1"/>
    </source>
</evidence>
<evidence type="ECO:0008006" key="3">
    <source>
        <dbReference type="Google" id="ProtNLM"/>
    </source>
</evidence>
<name>A0ABS8CQ10_9RHOB</name>
<accession>A0ABS8CQ10</accession>
<keyword evidence="2" id="KW-1185">Reference proteome</keyword>
<dbReference type="EMBL" id="JACDXX010000017">
    <property type="protein sequence ID" value="MCB5411487.1"/>
    <property type="molecule type" value="Genomic_DNA"/>
</dbReference>
<protein>
    <recommendedName>
        <fullName evidence="3">DUF1902 domain-containing protein</fullName>
    </recommendedName>
</protein>
<proteinExistence type="predicted"/>
<organism evidence="1 2">
    <name type="scientific">Pseudogemmobacter faecipullorum</name>
    <dbReference type="NCBI Taxonomy" id="2755041"/>
    <lineage>
        <taxon>Bacteria</taxon>
        <taxon>Pseudomonadati</taxon>
        <taxon>Pseudomonadota</taxon>
        <taxon>Alphaproteobacteria</taxon>
        <taxon>Rhodobacterales</taxon>
        <taxon>Paracoccaceae</taxon>
        <taxon>Pseudogemmobacter</taxon>
    </lineage>
</organism>